<dbReference type="GO" id="GO:0016836">
    <property type="term" value="F:hydro-lyase activity"/>
    <property type="evidence" value="ECO:0007669"/>
    <property type="project" value="TreeGrafter"/>
</dbReference>
<gene>
    <name evidence="5" type="ORF">HEB94_004967</name>
</gene>
<dbReference type="PANTHER" id="PTHR13794:SF58">
    <property type="entry name" value="MITOCHONDRIAL ENOLASE SUPERFAMILY MEMBER 1"/>
    <property type="match status" value="1"/>
</dbReference>
<accession>A0A927RAW8</accession>
<dbReference type="SMART" id="SM00922">
    <property type="entry name" value="MR_MLE"/>
    <property type="match status" value="1"/>
</dbReference>
<dbReference type="GO" id="GO:0000287">
    <property type="term" value="F:magnesium ion binding"/>
    <property type="evidence" value="ECO:0007669"/>
    <property type="project" value="TreeGrafter"/>
</dbReference>
<dbReference type="Proteomes" id="UP000638648">
    <property type="component" value="Unassembled WGS sequence"/>
</dbReference>
<evidence type="ECO:0000313" key="6">
    <source>
        <dbReference type="Proteomes" id="UP000638648"/>
    </source>
</evidence>
<evidence type="ECO:0000313" key="5">
    <source>
        <dbReference type="EMBL" id="MBE1608119.1"/>
    </source>
</evidence>
<dbReference type="GO" id="GO:0016052">
    <property type="term" value="P:carbohydrate catabolic process"/>
    <property type="evidence" value="ECO:0007669"/>
    <property type="project" value="TreeGrafter"/>
</dbReference>
<evidence type="ECO:0000256" key="3">
    <source>
        <dbReference type="ARBA" id="ARBA00022842"/>
    </source>
</evidence>
<dbReference type="Gene3D" id="3.20.20.120">
    <property type="entry name" value="Enolase-like C-terminal domain"/>
    <property type="match status" value="1"/>
</dbReference>
<dbReference type="Gene3D" id="3.30.390.10">
    <property type="entry name" value="Enolase-like, N-terminal domain"/>
    <property type="match status" value="1"/>
</dbReference>
<proteinExistence type="predicted"/>
<dbReference type="SUPFAM" id="SSF51604">
    <property type="entry name" value="Enolase C-terminal domain-like"/>
    <property type="match status" value="1"/>
</dbReference>
<dbReference type="InterPro" id="IPR029065">
    <property type="entry name" value="Enolase_C-like"/>
</dbReference>
<dbReference type="Pfam" id="PF13378">
    <property type="entry name" value="MR_MLE_C"/>
    <property type="match status" value="1"/>
</dbReference>
<dbReference type="SFLD" id="SFLDS00001">
    <property type="entry name" value="Enolase"/>
    <property type="match status" value="1"/>
</dbReference>
<feature type="domain" description="Mandelate racemase/muconate lactonizing enzyme C-terminal" evidence="4">
    <location>
        <begin position="159"/>
        <end position="262"/>
    </location>
</feature>
<dbReference type="AlphaFoldDB" id="A0A927RAW8"/>
<dbReference type="EMBL" id="JADBEM010000001">
    <property type="protein sequence ID" value="MBE1608119.1"/>
    <property type="molecule type" value="Genomic_DNA"/>
</dbReference>
<name>A0A927RAW8_9ACTN</name>
<keyword evidence="2" id="KW-0479">Metal-binding</keyword>
<dbReference type="RefSeq" id="WP_192751956.1">
    <property type="nucleotide sequence ID" value="NZ_BAABJL010000090.1"/>
</dbReference>
<dbReference type="InterPro" id="IPR013342">
    <property type="entry name" value="Mandelate_racemase_C"/>
</dbReference>
<evidence type="ECO:0000259" key="4">
    <source>
        <dbReference type="SMART" id="SM00922"/>
    </source>
</evidence>
<dbReference type="InterPro" id="IPR046945">
    <property type="entry name" value="RHMD-like"/>
</dbReference>
<dbReference type="InterPro" id="IPR036849">
    <property type="entry name" value="Enolase-like_C_sf"/>
</dbReference>
<dbReference type="InterPro" id="IPR013341">
    <property type="entry name" value="Mandelate_racemase_N_dom"/>
</dbReference>
<reference evidence="5" key="1">
    <citation type="submission" date="2020-10" db="EMBL/GenBank/DDBJ databases">
        <title>Sequencing the genomes of 1000 actinobacteria strains.</title>
        <authorList>
            <person name="Klenk H.-P."/>
        </authorList>
    </citation>
    <scope>NUCLEOTIDE SEQUENCE</scope>
    <source>
        <strain evidence="5">DSM 45354</strain>
    </source>
</reference>
<organism evidence="5 6">
    <name type="scientific">Actinopolymorpha pittospori</name>
    <dbReference type="NCBI Taxonomy" id="648752"/>
    <lineage>
        <taxon>Bacteria</taxon>
        <taxon>Bacillati</taxon>
        <taxon>Actinomycetota</taxon>
        <taxon>Actinomycetes</taxon>
        <taxon>Propionibacteriales</taxon>
        <taxon>Actinopolymorphaceae</taxon>
        <taxon>Actinopolymorpha</taxon>
    </lineage>
</organism>
<dbReference type="Pfam" id="PF02746">
    <property type="entry name" value="MR_MLE_N"/>
    <property type="match status" value="1"/>
</dbReference>
<sequence length="387" mass="43155">MKITDVRVLHVRGPAYDRPAMFRQSRTLHHYDEYAPASEWQSGGASPQVSAYYLRIEAGDQFGLYGPVDRPAADLVLSDLREFLIGKDPRQFSILWDQLYRIDRHARSSHPMMAISAVDNAVWDLLGRHYDAPVCQLLGGPRSPEIDAYASTLGTSLAADDVEETSQRLLKEGFRHQKWFFGYGPRDGAEGLGANVDLARRLRVAVGDDVELSFDAFMSWTVPYAREWLRRAAPYRPYWLEEPLPADQLEALAALRGETEVPLTAGEHLYGRWEAYRYLEAGAIDVVQSDPEWCGGVTELVQICTVASLRGVPVIPHGHGIRAALHVVASRPPSVCPKIEYLVNRVYQKLHFEKDFPTPVGGRVAVGTAPGFGIELDDSKIETIATL</sequence>
<dbReference type="SUPFAM" id="SSF54826">
    <property type="entry name" value="Enolase N-terminal domain-like"/>
    <property type="match status" value="1"/>
</dbReference>
<comment type="cofactor">
    <cofactor evidence="1">
        <name>Mg(2+)</name>
        <dbReference type="ChEBI" id="CHEBI:18420"/>
    </cofactor>
</comment>
<comment type="caution">
    <text evidence="5">The sequence shown here is derived from an EMBL/GenBank/DDBJ whole genome shotgun (WGS) entry which is preliminary data.</text>
</comment>
<evidence type="ECO:0000256" key="1">
    <source>
        <dbReference type="ARBA" id="ARBA00001946"/>
    </source>
</evidence>
<dbReference type="SFLD" id="SFLDG00179">
    <property type="entry name" value="mandelate_racemase"/>
    <property type="match status" value="1"/>
</dbReference>
<keyword evidence="3" id="KW-0460">Magnesium</keyword>
<dbReference type="InterPro" id="IPR029017">
    <property type="entry name" value="Enolase-like_N"/>
</dbReference>
<dbReference type="PANTHER" id="PTHR13794">
    <property type="entry name" value="ENOLASE SUPERFAMILY, MANDELATE RACEMASE"/>
    <property type="match status" value="1"/>
</dbReference>
<protein>
    <submittedName>
        <fullName evidence="5">L-alanine-DL-glutamate epimerase-like enolase superfamily enzyme</fullName>
    </submittedName>
</protein>
<evidence type="ECO:0000256" key="2">
    <source>
        <dbReference type="ARBA" id="ARBA00022723"/>
    </source>
</evidence>
<keyword evidence="6" id="KW-1185">Reference proteome</keyword>